<keyword evidence="1" id="KW-0732">Signal</keyword>
<evidence type="ECO:0000256" key="1">
    <source>
        <dbReference type="SAM" id="SignalP"/>
    </source>
</evidence>
<dbReference type="AlphaFoldDB" id="A0A6N9VBJ8"/>
<protein>
    <submittedName>
        <fullName evidence="2">Uncharacterized protein</fullName>
    </submittedName>
</protein>
<reference evidence="2 3" key="1">
    <citation type="submission" date="2020-01" db="EMBL/GenBank/DDBJ databases">
        <title>Insect and environment-associated Actinomycetes.</title>
        <authorList>
            <person name="Currrie C."/>
            <person name="Chevrette M."/>
            <person name="Carlson C."/>
            <person name="Stubbendieck R."/>
            <person name="Wendt-Pienkowski E."/>
        </authorList>
    </citation>
    <scope>NUCLEOTIDE SEQUENCE [LARGE SCALE GENOMIC DNA]</scope>
    <source>
        <strain evidence="2 3">SID14438</strain>
    </source>
</reference>
<evidence type="ECO:0000313" key="2">
    <source>
        <dbReference type="EMBL" id="NEB68842.1"/>
    </source>
</evidence>
<dbReference type="EMBL" id="JAAGME010000734">
    <property type="protein sequence ID" value="NEB68842.1"/>
    <property type="molecule type" value="Genomic_DNA"/>
</dbReference>
<proteinExistence type="predicted"/>
<evidence type="ECO:0000313" key="3">
    <source>
        <dbReference type="Proteomes" id="UP000471648"/>
    </source>
</evidence>
<gene>
    <name evidence="2" type="ORF">G3I39_17540</name>
</gene>
<feature type="chain" id="PRO_5039018461" evidence="1">
    <location>
        <begin position="26"/>
        <end position="53"/>
    </location>
</feature>
<dbReference type="Proteomes" id="UP000471648">
    <property type="component" value="Unassembled WGS sequence"/>
</dbReference>
<feature type="non-terminal residue" evidence="2">
    <location>
        <position position="53"/>
    </location>
</feature>
<feature type="signal peptide" evidence="1">
    <location>
        <begin position="1"/>
        <end position="25"/>
    </location>
</feature>
<comment type="caution">
    <text evidence="2">The sequence shown here is derived from an EMBL/GenBank/DDBJ whole genome shotgun (WGS) entry which is preliminary data.</text>
</comment>
<organism evidence="2 3">
    <name type="scientific">Streptomyces microflavus</name>
    <name type="common">Streptomyces lipmanii</name>
    <dbReference type="NCBI Taxonomy" id="1919"/>
    <lineage>
        <taxon>Bacteria</taxon>
        <taxon>Bacillati</taxon>
        <taxon>Actinomycetota</taxon>
        <taxon>Actinomycetes</taxon>
        <taxon>Kitasatosporales</taxon>
        <taxon>Streptomycetaceae</taxon>
        <taxon>Streptomyces</taxon>
    </lineage>
</organism>
<sequence>MRLRRLTLLLSVLPLPLTSVGFAPAGHASARAPSFHVDCGAAAGGDGSQAKPW</sequence>
<accession>A0A6N9VBJ8</accession>
<name>A0A6N9VBJ8_STRMI</name>